<reference evidence="9" key="1">
    <citation type="submission" date="2013-03" db="EMBL/GenBank/DDBJ databases">
        <title>Genome sequence of Chthonomonas calidirosea, the first sequenced genome from the Armatimonadetes phylum (formally candidate division OP10).</title>
        <authorList>
            <person name="Lee K.C.Y."/>
            <person name="Morgan X.C."/>
            <person name="Dunfield P.F."/>
            <person name="Tamas I."/>
            <person name="Houghton K.M."/>
            <person name="Vyssotski M."/>
            <person name="Ryan J.L.J."/>
            <person name="Lagutin K."/>
            <person name="McDonald I.R."/>
            <person name="Stott M.B."/>
        </authorList>
    </citation>
    <scope>NUCLEOTIDE SEQUENCE [LARGE SCALE GENOMIC DNA]</scope>
    <source>
        <strain evidence="9">DSM 23976 / ICMP 18418 / T49</strain>
    </source>
</reference>
<dbReference type="PANTHER" id="PTHR10371">
    <property type="entry name" value="NADH DEHYDROGENASE UBIQUINONE FLAVOPROTEIN 2, MITOCHONDRIAL"/>
    <property type="match status" value="1"/>
</dbReference>
<feature type="region of interest" description="Disordered" evidence="7">
    <location>
        <begin position="201"/>
        <end position="223"/>
    </location>
</feature>
<keyword evidence="4" id="KW-0408">Iron</keyword>
<dbReference type="KEGG" id="ccz:CCALI_01774"/>
<comment type="cofactor">
    <cofactor evidence="6">
        <name>[2Fe-2S] cluster</name>
        <dbReference type="ChEBI" id="CHEBI:190135"/>
    </cofactor>
</comment>
<comment type="similarity">
    <text evidence="1">Belongs to the complex I 24 kDa subunit family.</text>
</comment>
<evidence type="ECO:0000256" key="2">
    <source>
        <dbReference type="ARBA" id="ARBA00022714"/>
    </source>
</evidence>
<dbReference type="InterPro" id="IPR036249">
    <property type="entry name" value="Thioredoxin-like_sf"/>
</dbReference>
<sequence>MSANNNRLGGGGYAPREEEPVFEKRFSPEALAELEEIASHYPERKAACLPALWIAQREYGGHLTPSAIKEVAELLDMPCVEVEGVASFYTMYNLRPRGRHHIEVCTCLTCAVCGAYDVVHALEHELGIRVGETTEDGEFTLSEVECLNYCAGAVVAQIGDRYFTHLTPKQVPDLLAMLRDTSNYTPEKLADSIVKLHIPGSSQKRGGSWRVEEVPPSQTSEVE</sequence>
<dbReference type="Proteomes" id="UP000014227">
    <property type="component" value="Chromosome I"/>
</dbReference>
<evidence type="ECO:0000256" key="5">
    <source>
        <dbReference type="ARBA" id="ARBA00023014"/>
    </source>
</evidence>
<evidence type="ECO:0000313" key="8">
    <source>
        <dbReference type="EMBL" id="CCW35587.1"/>
    </source>
</evidence>
<dbReference type="CDD" id="cd03064">
    <property type="entry name" value="TRX_Fd_NuoE"/>
    <property type="match status" value="1"/>
</dbReference>
<evidence type="ECO:0000256" key="6">
    <source>
        <dbReference type="ARBA" id="ARBA00034078"/>
    </source>
</evidence>
<keyword evidence="3" id="KW-0479">Metal-binding</keyword>
<dbReference type="PATRIC" id="fig|1303518.3.peg.1834"/>
<dbReference type="InParanoid" id="S0EVW7"/>
<evidence type="ECO:0000313" key="9">
    <source>
        <dbReference type="Proteomes" id="UP000014227"/>
    </source>
</evidence>
<dbReference type="Pfam" id="PF01257">
    <property type="entry name" value="2Fe-2S_thioredx"/>
    <property type="match status" value="1"/>
</dbReference>
<dbReference type="EMBL" id="HF951689">
    <property type="protein sequence ID" value="CCW35587.1"/>
    <property type="molecule type" value="Genomic_DNA"/>
</dbReference>
<name>S0EVW7_CHTCT</name>
<dbReference type="SUPFAM" id="SSF52833">
    <property type="entry name" value="Thioredoxin-like"/>
    <property type="match status" value="1"/>
</dbReference>
<keyword evidence="2" id="KW-0001">2Fe-2S</keyword>
<proteinExistence type="inferred from homology"/>
<protein>
    <submittedName>
        <fullName evidence="8">NADH dehydrogenase subunit E</fullName>
    </submittedName>
</protein>
<evidence type="ECO:0000256" key="4">
    <source>
        <dbReference type="ARBA" id="ARBA00023004"/>
    </source>
</evidence>
<dbReference type="NCBIfam" id="TIGR01958">
    <property type="entry name" value="nuoE_fam"/>
    <property type="match status" value="1"/>
</dbReference>
<keyword evidence="9" id="KW-1185">Reference proteome</keyword>
<dbReference type="STRING" id="454171.CP488_02318"/>
<dbReference type="GO" id="GO:0051537">
    <property type="term" value="F:2 iron, 2 sulfur cluster binding"/>
    <property type="evidence" value="ECO:0007669"/>
    <property type="project" value="UniProtKB-KW"/>
</dbReference>
<evidence type="ECO:0000256" key="3">
    <source>
        <dbReference type="ARBA" id="ARBA00022723"/>
    </source>
</evidence>
<evidence type="ECO:0000256" key="7">
    <source>
        <dbReference type="SAM" id="MobiDB-lite"/>
    </source>
</evidence>
<dbReference type="HOGENOM" id="CLU_054362_2_0_0"/>
<dbReference type="PANTHER" id="PTHR10371:SF3">
    <property type="entry name" value="NADH DEHYDROGENASE [UBIQUINONE] FLAVOPROTEIN 2, MITOCHONDRIAL"/>
    <property type="match status" value="1"/>
</dbReference>
<keyword evidence="5" id="KW-0411">Iron-sulfur</keyword>
<dbReference type="GO" id="GO:0003954">
    <property type="term" value="F:NADH dehydrogenase activity"/>
    <property type="evidence" value="ECO:0007669"/>
    <property type="project" value="TreeGrafter"/>
</dbReference>
<gene>
    <name evidence="8" type="ORF">CCALI_01774</name>
</gene>
<evidence type="ECO:0000256" key="1">
    <source>
        <dbReference type="ARBA" id="ARBA00010643"/>
    </source>
</evidence>
<dbReference type="FunFam" id="1.10.10.1590:FF:000001">
    <property type="entry name" value="NADH-quinone oxidoreductase subunit E"/>
    <property type="match status" value="1"/>
</dbReference>
<dbReference type="InterPro" id="IPR002023">
    <property type="entry name" value="NuoE-like"/>
</dbReference>
<dbReference type="Gene3D" id="1.10.10.1590">
    <property type="entry name" value="NADH-quinone oxidoreductase subunit E"/>
    <property type="match status" value="1"/>
</dbReference>
<dbReference type="Gene3D" id="3.40.30.10">
    <property type="entry name" value="Glutaredoxin"/>
    <property type="match status" value="1"/>
</dbReference>
<dbReference type="eggNOG" id="COG1905">
    <property type="taxonomic scope" value="Bacteria"/>
</dbReference>
<dbReference type="GO" id="GO:0046872">
    <property type="term" value="F:metal ion binding"/>
    <property type="evidence" value="ECO:0007669"/>
    <property type="project" value="UniProtKB-KW"/>
</dbReference>
<dbReference type="AlphaFoldDB" id="S0EVW7"/>
<dbReference type="InterPro" id="IPR042128">
    <property type="entry name" value="NuoE_dom"/>
</dbReference>
<dbReference type="RefSeq" id="WP_016483115.1">
    <property type="nucleotide sequence ID" value="NC_021487.1"/>
</dbReference>
<accession>S0EVW7</accession>
<dbReference type="InterPro" id="IPR041921">
    <property type="entry name" value="NuoE_N"/>
</dbReference>
<organism evidence="8 9">
    <name type="scientific">Chthonomonas calidirosea (strain DSM 23976 / ICMP 18418 / T49)</name>
    <dbReference type="NCBI Taxonomy" id="1303518"/>
    <lineage>
        <taxon>Bacteria</taxon>
        <taxon>Bacillati</taxon>
        <taxon>Armatimonadota</taxon>
        <taxon>Chthonomonadia</taxon>
        <taxon>Chthonomonadales</taxon>
        <taxon>Chthonomonadaceae</taxon>
        <taxon>Chthonomonas</taxon>
    </lineage>
</organism>
<dbReference type="OrthoDB" id="9807941at2"/>